<dbReference type="EMBL" id="QYRP01000002">
    <property type="protein sequence ID" value="RJS47694.1"/>
    <property type="molecule type" value="Genomic_DNA"/>
</dbReference>
<comment type="caution">
    <text evidence="4">The sequence shown here is derived from an EMBL/GenBank/DDBJ whole genome shotgun (WGS) entry which is preliminary data.</text>
</comment>
<evidence type="ECO:0000313" key="4">
    <source>
        <dbReference type="EMBL" id="RJS47694.1"/>
    </source>
</evidence>
<reference evidence="5" key="1">
    <citation type="submission" date="2018-09" db="EMBL/GenBank/DDBJ databases">
        <authorList>
            <person name="Zhu H."/>
        </authorList>
    </citation>
    <scope>NUCLEOTIDE SEQUENCE [LARGE SCALE GENOMIC DNA]</scope>
    <source>
        <strain evidence="5">K1W22B-1</strain>
    </source>
</reference>
<evidence type="ECO:0000313" key="5">
    <source>
        <dbReference type="Proteomes" id="UP000276542"/>
    </source>
</evidence>
<dbReference type="InterPro" id="IPR045006">
    <property type="entry name" value="CHLI-like"/>
</dbReference>
<dbReference type="GO" id="GO:0005524">
    <property type="term" value="F:ATP binding"/>
    <property type="evidence" value="ECO:0007669"/>
    <property type="project" value="UniProtKB-KW"/>
</dbReference>
<dbReference type="Gene3D" id="3.40.50.300">
    <property type="entry name" value="P-loop containing nucleotide triphosphate hydrolases"/>
    <property type="match status" value="1"/>
</dbReference>
<keyword evidence="5" id="KW-1185">Reference proteome</keyword>
<evidence type="ECO:0000259" key="3">
    <source>
        <dbReference type="SMART" id="SM00382"/>
    </source>
</evidence>
<dbReference type="PANTHER" id="PTHR32039:SF7">
    <property type="entry name" value="COMPETENCE PROTEIN COMM"/>
    <property type="match status" value="1"/>
</dbReference>
<dbReference type="PANTHER" id="PTHR32039">
    <property type="entry name" value="MAGNESIUM-CHELATASE SUBUNIT CHLI"/>
    <property type="match status" value="1"/>
</dbReference>
<protein>
    <submittedName>
        <fullName evidence="4">ATP-binding protein</fullName>
    </submittedName>
</protein>
<dbReference type="InterPro" id="IPR004482">
    <property type="entry name" value="Mg_chelat-rel"/>
</dbReference>
<dbReference type="InterPro" id="IPR027417">
    <property type="entry name" value="P-loop_NTPase"/>
</dbReference>
<gene>
    <name evidence="4" type="ORF">D4739_00830</name>
</gene>
<name>A0A3A5HI12_9ACTN</name>
<evidence type="ECO:0000256" key="1">
    <source>
        <dbReference type="ARBA" id="ARBA00006354"/>
    </source>
</evidence>
<dbReference type="Pfam" id="PF13541">
    <property type="entry name" value="ChlI"/>
    <property type="match status" value="1"/>
</dbReference>
<dbReference type="Pfam" id="PF01078">
    <property type="entry name" value="Mg_chelatase"/>
    <property type="match status" value="1"/>
</dbReference>
<dbReference type="Pfam" id="PF13335">
    <property type="entry name" value="Mg_chelatase_C"/>
    <property type="match status" value="1"/>
</dbReference>
<keyword evidence="4" id="KW-0547">Nucleotide-binding</keyword>
<comment type="similarity">
    <text evidence="1">Belongs to the Mg-chelatase subunits D/I family. ComM subfamily.</text>
</comment>
<dbReference type="InterPro" id="IPR000523">
    <property type="entry name" value="Mg_chelatse_chII-like_cat_dom"/>
</dbReference>
<dbReference type="OrthoDB" id="9813147at2"/>
<dbReference type="SMART" id="SM00382">
    <property type="entry name" value="AAA"/>
    <property type="match status" value="1"/>
</dbReference>
<dbReference type="Proteomes" id="UP000276542">
    <property type="component" value="Unassembled WGS sequence"/>
</dbReference>
<dbReference type="InterPro" id="IPR014721">
    <property type="entry name" value="Ribsml_uS5_D2-typ_fold_subgr"/>
</dbReference>
<dbReference type="NCBIfam" id="TIGR00368">
    <property type="entry name" value="YifB family Mg chelatase-like AAA ATPase"/>
    <property type="match status" value="1"/>
</dbReference>
<dbReference type="InterPro" id="IPR003593">
    <property type="entry name" value="AAA+_ATPase"/>
</dbReference>
<keyword evidence="4" id="KW-0067">ATP-binding</keyword>
<evidence type="ECO:0000256" key="2">
    <source>
        <dbReference type="SAM" id="MobiDB-lite"/>
    </source>
</evidence>
<dbReference type="SUPFAM" id="SSF54211">
    <property type="entry name" value="Ribosomal protein S5 domain 2-like"/>
    <property type="match status" value="1"/>
</dbReference>
<feature type="domain" description="AAA+ ATPase" evidence="3">
    <location>
        <begin position="221"/>
        <end position="398"/>
    </location>
</feature>
<accession>A0A3A5HI12</accession>
<dbReference type="SUPFAM" id="SSF52540">
    <property type="entry name" value="P-loop containing nucleoside triphosphate hydrolases"/>
    <property type="match status" value="1"/>
</dbReference>
<dbReference type="InterPro" id="IPR020568">
    <property type="entry name" value="Ribosomal_Su5_D2-typ_SF"/>
</dbReference>
<proteinExistence type="inferred from homology"/>
<dbReference type="Gene3D" id="3.30.230.10">
    <property type="match status" value="1"/>
</dbReference>
<sequence length="527" mass="55716">MPCAAARTITLSGAFGHLVDVEVDVSQGVVSTSLVGRPDAAITESRDRCRTAVVNSGFRWPSTRRVTILLSPADLPKRGTQFDLAIAVGVLAASGQVPPAGLEETVLLGELTLGGRLRPMSGVLPMVLAAARSGVGRVMVPEPQLAEAAMVPGVEVIGVRSLPQVVAILRGDEVPDALPVAAESGTRVLTWRGEDRLADLDLADLVGMDDARVALEVAAAGGHHLLLTGPKGAGKTSLAERLVGILPDLTVAESLEVTAVQSLAGTLAPSAGLVSRPPFSAPHHSSSRTSVLGGGSGRVRPGEVSRAHCGVVLLDEFPLFARDILEAMRQPLESGEVTLARGEEVATYPARALFVLACNPCACGDYSTVVDSDDCHCSEAVRREYRRRLEGPVIDRIDITRHVLPEATLTRAPFDVPESSAAVRARVAQARERQAARYAGTPWRLNAHVPGAALRARWPLPPDGVAMIEGAVQAGELTRRGAIRAHRLAWTLADLGERPSPVERDVLTAIRLRTGLPLDTWMTRRAG</sequence>
<dbReference type="AlphaFoldDB" id="A0A3A5HI12"/>
<organism evidence="4 5">
    <name type="scientific">Nocardioides cavernaquae</name>
    <dbReference type="NCBI Taxonomy" id="2321396"/>
    <lineage>
        <taxon>Bacteria</taxon>
        <taxon>Bacillati</taxon>
        <taxon>Actinomycetota</taxon>
        <taxon>Actinomycetes</taxon>
        <taxon>Propionibacteriales</taxon>
        <taxon>Nocardioidaceae</taxon>
        <taxon>Nocardioides</taxon>
    </lineage>
</organism>
<dbReference type="InterPro" id="IPR025158">
    <property type="entry name" value="Mg_chelat-rel_C"/>
</dbReference>
<dbReference type="RefSeq" id="WP_120061645.1">
    <property type="nucleotide sequence ID" value="NZ_QYRP01000002.1"/>
</dbReference>
<feature type="region of interest" description="Disordered" evidence="2">
    <location>
        <begin position="275"/>
        <end position="299"/>
    </location>
</feature>